<name>A0ABP0VG14_9BRYO</name>
<dbReference type="SUPFAM" id="SSF51905">
    <property type="entry name" value="FAD/NAD(P)-binding domain"/>
    <property type="match status" value="1"/>
</dbReference>
<evidence type="ECO:0000313" key="3">
    <source>
        <dbReference type="EMBL" id="CAK9253097.1"/>
    </source>
</evidence>
<dbReference type="PANTHER" id="PTHR13847:SF289">
    <property type="entry name" value="GLYCINE OXIDASE"/>
    <property type="match status" value="1"/>
</dbReference>
<accession>A0ABP0VG14</accession>
<dbReference type="Proteomes" id="UP001497444">
    <property type="component" value="Unassembled WGS sequence"/>
</dbReference>
<keyword evidence="4" id="KW-1185">Reference proteome</keyword>
<dbReference type="Pfam" id="PF01266">
    <property type="entry name" value="DAO"/>
    <property type="match status" value="1"/>
</dbReference>
<protein>
    <recommendedName>
        <fullName evidence="2">FAD dependent oxidoreductase domain-containing protein</fullName>
    </recommendedName>
</protein>
<feature type="domain" description="FAD dependent oxidoreductase" evidence="2">
    <location>
        <begin position="12"/>
        <end position="299"/>
    </location>
</feature>
<sequence length="318" mass="34910">MNERQAMQAVASLTALSKYSLDSYAHLNTLYPGAFDFNQKGLLMISATRDGLESAVQEMDLVARHGVPGSRLSEAEVKAMEPAIKAKLIGGVYFPKEAHVEPFQVVQTLQKAAVAGGVQIISGAEVFDFEVQDRLIKRVKTTRGDLRPEQVVLATGTWSTAIAERLDLRVPVLGGKGYSIITHPYEGGPRHPLMIVERKIAVTPHSKSLRLAGTLELVNDSDYSISPRRLDNIVRGSREYLNMPAIPEMIEIWRGLRPCTPDGVPVIGRPLRYKNLVIAAGHQMLGLQSSLGTGRLVSDILQGATPTFNPYPFRADRF</sequence>
<dbReference type="Gene3D" id="3.30.9.10">
    <property type="entry name" value="D-Amino Acid Oxidase, subunit A, domain 2"/>
    <property type="match status" value="1"/>
</dbReference>
<dbReference type="EMBL" id="CAXAQS010000776">
    <property type="protein sequence ID" value="CAK9253097.1"/>
    <property type="molecule type" value="Genomic_DNA"/>
</dbReference>
<gene>
    <name evidence="3" type="ORF">CSSPJE1EN1_LOCUS28475</name>
</gene>
<evidence type="ECO:0000256" key="1">
    <source>
        <dbReference type="ARBA" id="ARBA00023002"/>
    </source>
</evidence>
<dbReference type="InterPro" id="IPR006076">
    <property type="entry name" value="FAD-dep_OxRdtase"/>
</dbReference>
<evidence type="ECO:0000259" key="2">
    <source>
        <dbReference type="Pfam" id="PF01266"/>
    </source>
</evidence>
<dbReference type="InterPro" id="IPR036188">
    <property type="entry name" value="FAD/NAD-bd_sf"/>
</dbReference>
<reference evidence="3" key="1">
    <citation type="submission" date="2024-02" db="EMBL/GenBank/DDBJ databases">
        <authorList>
            <consortium name="ELIXIR-Norway"/>
            <consortium name="Elixir Norway"/>
        </authorList>
    </citation>
    <scope>NUCLEOTIDE SEQUENCE</scope>
</reference>
<dbReference type="Gene3D" id="3.50.50.60">
    <property type="entry name" value="FAD/NAD(P)-binding domain"/>
    <property type="match status" value="1"/>
</dbReference>
<evidence type="ECO:0000313" key="4">
    <source>
        <dbReference type="Proteomes" id="UP001497444"/>
    </source>
</evidence>
<organism evidence="3 4">
    <name type="scientific">Sphagnum jensenii</name>
    <dbReference type="NCBI Taxonomy" id="128206"/>
    <lineage>
        <taxon>Eukaryota</taxon>
        <taxon>Viridiplantae</taxon>
        <taxon>Streptophyta</taxon>
        <taxon>Embryophyta</taxon>
        <taxon>Bryophyta</taxon>
        <taxon>Sphagnophytina</taxon>
        <taxon>Sphagnopsida</taxon>
        <taxon>Sphagnales</taxon>
        <taxon>Sphagnaceae</taxon>
        <taxon>Sphagnum</taxon>
    </lineage>
</organism>
<dbReference type="PANTHER" id="PTHR13847">
    <property type="entry name" value="SARCOSINE DEHYDROGENASE-RELATED"/>
    <property type="match status" value="1"/>
</dbReference>
<dbReference type="SUPFAM" id="SSF54373">
    <property type="entry name" value="FAD-linked reductases, C-terminal domain"/>
    <property type="match status" value="1"/>
</dbReference>
<proteinExistence type="predicted"/>
<keyword evidence="1" id="KW-0560">Oxidoreductase</keyword>
<comment type="caution">
    <text evidence="3">The sequence shown here is derived from an EMBL/GenBank/DDBJ whole genome shotgun (WGS) entry which is preliminary data.</text>
</comment>